<protein>
    <submittedName>
        <fullName evidence="2">FAD-dependent oxidoreductase</fullName>
    </submittedName>
</protein>
<dbReference type="InterPro" id="IPR006076">
    <property type="entry name" value="FAD-dep_OxRdtase"/>
</dbReference>
<dbReference type="Pfam" id="PF01266">
    <property type="entry name" value="DAO"/>
    <property type="match status" value="1"/>
</dbReference>
<accession>A0ABW9QWM7</accession>
<feature type="non-terminal residue" evidence="2">
    <location>
        <position position="120"/>
    </location>
</feature>
<sequence length="120" mass="12555">MDARVKVAVIGGGVAGCSVAYHLGRLGCPDVAVLEADELTSGSTWHAAGLCTQYHSSLQLMKLLRTSVELYDGGLAADTGADVGYHRCGSLRLASTPARVDELHARRAMAESVGIPFEVV</sequence>
<keyword evidence="3" id="KW-1185">Reference proteome</keyword>
<name>A0ABW9QWM7_9ACTN</name>
<evidence type="ECO:0000313" key="2">
    <source>
        <dbReference type="EMBL" id="MST34051.1"/>
    </source>
</evidence>
<dbReference type="PROSITE" id="PS51257">
    <property type="entry name" value="PROKAR_LIPOPROTEIN"/>
    <property type="match status" value="1"/>
</dbReference>
<organism evidence="2 3">
    <name type="scientific">Acidiferrimicrobium australe</name>
    <dbReference type="NCBI Taxonomy" id="2664430"/>
    <lineage>
        <taxon>Bacteria</taxon>
        <taxon>Bacillati</taxon>
        <taxon>Actinomycetota</taxon>
        <taxon>Acidimicrobiia</taxon>
        <taxon>Acidimicrobiales</taxon>
        <taxon>Acidimicrobiaceae</taxon>
        <taxon>Acidiferrimicrobium</taxon>
    </lineage>
</organism>
<comment type="caution">
    <text evidence="2">The sequence shown here is derived from an EMBL/GenBank/DDBJ whole genome shotgun (WGS) entry which is preliminary data.</text>
</comment>
<dbReference type="Gene3D" id="3.50.50.60">
    <property type="entry name" value="FAD/NAD(P)-binding domain"/>
    <property type="match status" value="1"/>
</dbReference>
<proteinExistence type="predicted"/>
<dbReference type="SUPFAM" id="SSF51905">
    <property type="entry name" value="FAD/NAD(P)-binding domain"/>
    <property type="match status" value="1"/>
</dbReference>
<dbReference type="InterPro" id="IPR036188">
    <property type="entry name" value="FAD/NAD-bd_sf"/>
</dbReference>
<dbReference type="PANTHER" id="PTHR13847">
    <property type="entry name" value="SARCOSINE DEHYDROGENASE-RELATED"/>
    <property type="match status" value="1"/>
</dbReference>
<dbReference type="EMBL" id="WJHE01000825">
    <property type="protein sequence ID" value="MST34051.1"/>
    <property type="molecule type" value="Genomic_DNA"/>
</dbReference>
<dbReference type="Gene3D" id="3.30.9.10">
    <property type="entry name" value="D-Amino Acid Oxidase, subunit A, domain 2"/>
    <property type="match status" value="1"/>
</dbReference>
<gene>
    <name evidence="2" type="ORF">GHK86_15140</name>
</gene>
<dbReference type="Proteomes" id="UP000437736">
    <property type="component" value="Unassembled WGS sequence"/>
</dbReference>
<feature type="domain" description="FAD dependent oxidoreductase" evidence="1">
    <location>
        <begin position="6"/>
        <end position="118"/>
    </location>
</feature>
<dbReference type="PANTHER" id="PTHR13847:SF193">
    <property type="entry name" value="PYRUVATE DEHYDROGENASE PHOSPHATASE REGULATORY SUBUNIT, MITOCHONDRIAL"/>
    <property type="match status" value="1"/>
</dbReference>
<evidence type="ECO:0000313" key="3">
    <source>
        <dbReference type="Proteomes" id="UP000437736"/>
    </source>
</evidence>
<evidence type="ECO:0000259" key="1">
    <source>
        <dbReference type="Pfam" id="PF01266"/>
    </source>
</evidence>
<reference evidence="2 3" key="1">
    <citation type="submission" date="2019-11" db="EMBL/GenBank/DDBJ databases">
        <title>Acidiferrimicrobium australis gen. nov., sp. nov., an acidophilic and obligately heterotrophic, member of the Actinobacteria that catalyses dissimilatory oxido- reduction of iron isolated from metal-rich acidic water in Chile.</title>
        <authorList>
            <person name="Gonzalez D."/>
            <person name="Huber K."/>
            <person name="Hedrich S."/>
            <person name="Rojas-Villalobos C."/>
            <person name="Quatrini R."/>
            <person name="Dinamarca M.A."/>
            <person name="Schwarz A."/>
            <person name="Canales C."/>
            <person name="Nancucheo I."/>
        </authorList>
    </citation>
    <scope>NUCLEOTIDE SEQUENCE [LARGE SCALE GENOMIC DNA]</scope>
    <source>
        <strain evidence="2 3">USS-CCA1</strain>
    </source>
</reference>